<keyword evidence="2" id="KW-1185">Reference proteome</keyword>
<evidence type="ECO:0000313" key="2">
    <source>
        <dbReference type="Proteomes" id="UP000266152"/>
    </source>
</evidence>
<sequence>MVAQVRLVCRLWNKLATEHLFRNLTLRHDLESLDTHFDYWLNLTDLAHVNKFARRVAIESALQDYDGSCYDGHWPPSWAKEGIWPVFEDSIDRIIDMPNLDVIEIRFASCCAGRNANRDPWAPELEIANPETAATRFHTLRAIVRAMEERSSRPNTSIIRELVLRNLQNMALPKDIADDLFHNIQRLHIKITTENYGTEYPDEERPDLIHREELREFPRYLQNTLLPSVAHQLVELTISGKHWGSIPGEFNGKGLTFLRLNTLTLDGFVILRKDQFDWILEQKSLTALHLHNCTIATYCLVQQTEFVN</sequence>
<evidence type="ECO:0000313" key="1">
    <source>
        <dbReference type="EMBL" id="RGP75765.1"/>
    </source>
</evidence>
<accession>A0A395SV20</accession>
<gene>
    <name evidence="1" type="ORF">FSPOR_563</name>
</gene>
<dbReference type="Proteomes" id="UP000266152">
    <property type="component" value="Unassembled WGS sequence"/>
</dbReference>
<dbReference type="AlphaFoldDB" id="A0A395SV20"/>
<name>A0A395SV20_FUSSP</name>
<dbReference type="PANTHER" id="PTHR42057:SF2">
    <property type="entry name" value="F-BOX DOMAIN PROTEIN (AFU_ORTHOLOGUE AFUA_4G00200)-RELATED"/>
    <property type="match status" value="1"/>
</dbReference>
<comment type="caution">
    <text evidence="1">The sequence shown here is derived from an EMBL/GenBank/DDBJ whole genome shotgun (WGS) entry which is preliminary data.</text>
</comment>
<dbReference type="PANTHER" id="PTHR42057">
    <property type="entry name" value="F-BOX DOMAIN PROTEIN (AFU_ORTHOLOGUE AFUA_4G00200)"/>
    <property type="match status" value="1"/>
</dbReference>
<reference evidence="1 2" key="1">
    <citation type="journal article" date="2018" name="PLoS Pathog.">
        <title>Evolution of structural diversity of trichothecenes, a family of toxins produced by plant pathogenic and entomopathogenic fungi.</title>
        <authorList>
            <person name="Proctor R.H."/>
            <person name="McCormick S.P."/>
            <person name="Kim H.S."/>
            <person name="Cardoza R.E."/>
            <person name="Stanley A.M."/>
            <person name="Lindo L."/>
            <person name="Kelly A."/>
            <person name="Brown D.W."/>
            <person name="Lee T."/>
            <person name="Vaughan M.M."/>
            <person name="Alexander N.J."/>
            <person name="Busman M."/>
            <person name="Gutierrez S."/>
        </authorList>
    </citation>
    <scope>NUCLEOTIDE SEQUENCE [LARGE SCALE GENOMIC DNA]</scope>
    <source>
        <strain evidence="1 2">NRRL 3299</strain>
    </source>
</reference>
<organism evidence="1 2">
    <name type="scientific">Fusarium sporotrichioides</name>
    <dbReference type="NCBI Taxonomy" id="5514"/>
    <lineage>
        <taxon>Eukaryota</taxon>
        <taxon>Fungi</taxon>
        <taxon>Dikarya</taxon>
        <taxon>Ascomycota</taxon>
        <taxon>Pezizomycotina</taxon>
        <taxon>Sordariomycetes</taxon>
        <taxon>Hypocreomycetidae</taxon>
        <taxon>Hypocreales</taxon>
        <taxon>Nectriaceae</taxon>
        <taxon>Fusarium</taxon>
    </lineage>
</organism>
<dbReference type="EMBL" id="PXOF01000013">
    <property type="protein sequence ID" value="RGP75765.1"/>
    <property type="molecule type" value="Genomic_DNA"/>
</dbReference>
<protein>
    <submittedName>
        <fullName evidence="1">F-box protein</fullName>
    </submittedName>
</protein>
<proteinExistence type="predicted"/>